<dbReference type="Pfam" id="PF02133">
    <property type="entry name" value="Transp_cyt_pur"/>
    <property type="match status" value="1"/>
</dbReference>
<feature type="transmembrane region" description="Helical" evidence="9">
    <location>
        <begin position="481"/>
        <end position="500"/>
    </location>
</feature>
<keyword evidence="5 9" id="KW-1133">Transmembrane helix</keyword>
<feature type="transmembrane region" description="Helical" evidence="9">
    <location>
        <begin position="245"/>
        <end position="266"/>
    </location>
</feature>
<evidence type="ECO:0000256" key="9">
    <source>
        <dbReference type="SAM" id="Phobius"/>
    </source>
</evidence>
<feature type="transmembrane region" description="Helical" evidence="9">
    <location>
        <begin position="377"/>
        <end position="397"/>
    </location>
</feature>
<dbReference type="InterPro" id="IPR001248">
    <property type="entry name" value="Pur-cyt_permease"/>
</dbReference>
<feature type="transmembrane region" description="Helical" evidence="9">
    <location>
        <begin position="342"/>
        <end position="365"/>
    </location>
</feature>
<comment type="similarity">
    <text evidence="2 7">Belongs to the purine-cytosine permease (2.A.39) family.</text>
</comment>
<name>A0A9P5MW41_9AGAM</name>
<feature type="transmembrane region" description="Helical" evidence="9">
    <location>
        <begin position="286"/>
        <end position="307"/>
    </location>
</feature>
<comment type="subcellular location">
    <subcellularLocation>
        <location evidence="1">Membrane</location>
        <topology evidence="1">Multi-pass membrane protein</topology>
    </subcellularLocation>
</comment>
<dbReference type="InterPro" id="IPR026030">
    <property type="entry name" value="Pur-cyt_permease_Fcy2/21/22"/>
</dbReference>
<dbReference type="Gene3D" id="1.10.4160.10">
    <property type="entry name" value="Hydantoin permease"/>
    <property type="match status" value="1"/>
</dbReference>
<feature type="transmembrane region" description="Helical" evidence="9">
    <location>
        <begin position="449"/>
        <end position="469"/>
    </location>
</feature>
<comment type="caution">
    <text evidence="10">The sequence shown here is derived from an EMBL/GenBank/DDBJ whole genome shotgun (WGS) entry which is preliminary data.</text>
</comment>
<evidence type="ECO:0000256" key="7">
    <source>
        <dbReference type="PIRNR" id="PIRNR002744"/>
    </source>
</evidence>
<gene>
    <name evidence="10" type="ORF">DFH94DRAFT_469745</name>
</gene>
<keyword evidence="6 7" id="KW-0472">Membrane</keyword>
<evidence type="ECO:0000313" key="10">
    <source>
        <dbReference type="EMBL" id="KAF8480306.1"/>
    </source>
</evidence>
<reference evidence="10" key="1">
    <citation type="submission" date="2019-10" db="EMBL/GenBank/DDBJ databases">
        <authorList>
            <consortium name="DOE Joint Genome Institute"/>
            <person name="Kuo A."/>
            <person name="Miyauchi S."/>
            <person name="Kiss E."/>
            <person name="Drula E."/>
            <person name="Kohler A."/>
            <person name="Sanchez-Garcia M."/>
            <person name="Andreopoulos B."/>
            <person name="Barry K.W."/>
            <person name="Bonito G."/>
            <person name="Buee M."/>
            <person name="Carver A."/>
            <person name="Chen C."/>
            <person name="Cichocki N."/>
            <person name="Clum A."/>
            <person name="Culley D."/>
            <person name="Crous P.W."/>
            <person name="Fauchery L."/>
            <person name="Girlanda M."/>
            <person name="Hayes R."/>
            <person name="Keri Z."/>
            <person name="LaButti K."/>
            <person name="Lipzen A."/>
            <person name="Lombard V."/>
            <person name="Magnuson J."/>
            <person name="Maillard F."/>
            <person name="Morin E."/>
            <person name="Murat C."/>
            <person name="Nolan M."/>
            <person name="Ohm R."/>
            <person name="Pangilinan J."/>
            <person name="Pereira M."/>
            <person name="Perotto S."/>
            <person name="Peter M."/>
            <person name="Riley R."/>
            <person name="Sitrit Y."/>
            <person name="Stielow B."/>
            <person name="Szollosi G."/>
            <person name="Zifcakova L."/>
            <person name="Stursova M."/>
            <person name="Spatafora J.W."/>
            <person name="Tedersoo L."/>
            <person name="Vaario L.-M."/>
            <person name="Yamada A."/>
            <person name="Yan M."/>
            <person name="Wang P."/>
            <person name="Xu J."/>
            <person name="Bruns T."/>
            <person name="Baldrian P."/>
            <person name="Vilgalys R."/>
            <person name="Henrissat B."/>
            <person name="Grigoriev I.V."/>
            <person name="Hibbett D."/>
            <person name="Nagy L.G."/>
            <person name="Martin F.M."/>
        </authorList>
    </citation>
    <scope>NUCLEOTIDE SEQUENCE</scope>
    <source>
        <strain evidence="10">Prilba</strain>
    </source>
</reference>
<feature type="transmembrane region" description="Helical" evidence="9">
    <location>
        <begin position="107"/>
        <end position="129"/>
    </location>
</feature>
<accession>A0A9P5MW41</accession>
<keyword evidence="11" id="KW-1185">Reference proteome</keyword>
<dbReference type="AlphaFoldDB" id="A0A9P5MW41"/>
<feature type="transmembrane region" description="Helical" evidence="9">
    <location>
        <begin position="149"/>
        <end position="174"/>
    </location>
</feature>
<evidence type="ECO:0000313" key="11">
    <source>
        <dbReference type="Proteomes" id="UP000759537"/>
    </source>
</evidence>
<feature type="transmembrane region" description="Helical" evidence="9">
    <location>
        <begin position="81"/>
        <end position="101"/>
    </location>
</feature>
<dbReference type="PANTHER" id="PTHR31806:SF5">
    <property type="entry name" value="PURINE-CYTOSINE PERMEASE FCY21"/>
    <property type="match status" value="1"/>
</dbReference>
<evidence type="ECO:0000256" key="3">
    <source>
        <dbReference type="ARBA" id="ARBA00022448"/>
    </source>
</evidence>
<evidence type="ECO:0000256" key="4">
    <source>
        <dbReference type="ARBA" id="ARBA00022692"/>
    </source>
</evidence>
<dbReference type="GO" id="GO:0022857">
    <property type="term" value="F:transmembrane transporter activity"/>
    <property type="evidence" value="ECO:0007669"/>
    <property type="project" value="InterPro"/>
</dbReference>
<protein>
    <submittedName>
        <fullName evidence="10">Cytosine-purine permease</fullName>
    </submittedName>
</protein>
<sequence length="510" mass="55168">MEDPGNITYIGSSPKGFGDDKHVLDSPETGTHSPPAAAATATATVHWSHLVSEKLSTWGVESRGIQPVDVEDRTETHFVKIFFVWFSANTTVVPFALGTLGPTAFGLSLSESCLAVFLFNMIFSIYPAYYATFGPRLGLRQLCMSRYTYGYYGAIVPSLLSIIRGFGFCILSTVLGGQVLGSLADIGGSIGILIIGGASLFISFGGIKFVNWYENYAWIPVVVVFVVVASVNGKHFVDAPVTPGTLAQISNFAVILSGQMLPWAALSSDYTVYFHPRVSSWRIFAYSYLGFCMPTIALQCLGAAAAASSPFVPHWKAGYAQHGVAGLLDAMLSPVGKFGKCLMIILSLSVTAANAPTIYSMSLAFQTFIPPLVARPRYVFSVFAVVLINVLALAGLHKSNANLSDFLGIIEYWAGTWVVAVLVEHMVIRKRKFANYDVRSWDIPSQLPLGAAALGSSILGFGLAIPTISQVWYTGPIGRKFGDAGIAVSMLLTALFYFPLRRLEKYWRGF</sequence>
<evidence type="ECO:0000256" key="8">
    <source>
        <dbReference type="SAM" id="MobiDB-lite"/>
    </source>
</evidence>
<keyword evidence="4 9" id="KW-0812">Transmembrane</keyword>
<dbReference type="PIRSF" id="PIRSF002744">
    <property type="entry name" value="Pur-cyt_permease"/>
    <property type="match status" value="1"/>
</dbReference>
<proteinExistence type="inferred from homology"/>
<feature type="transmembrane region" description="Helical" evidence="9">
    <location>
        <begin position="409"/>
        <end position="428"/>
    </location>
</feature>
<dbReference type="GO" id="GO:0005886">
    <property type="term" value="C:plasma membrane"/>
    <property type="evidence" value="ECO:0007669"/>
    <property type="project" value="TreeGrafter"/>
</dbReference>
<dbReference type="PANTHER" id="PTHR31806">
    <property type="entry name" value="PURINE-CYTOSINE PERMEASE FCY2-RELATED"/>
    <property type="match status" value="1"/>
</dbReference>
<dbReference type="EMBL" id="WHVB01000008">
    <property type="protein sequence ID" value="KAF8480306.1"/>
    <property type="molecule type" value="Genomic_DNA"/>
</dbReference>
<evidence type="ECO:0000256" key="5">
    <source>
        <dbReference type="ARBA" id="ARBA00022989"/>
    </source>
</evidence>
<dbReference type="Proteomes" id="UP000759537">
    <property type="component" value="Unassembled WGS sequence"/>
</dbReference>
<organism evidence="10 11">
    <name type="scientific">Russula ochroleuca</name>
    <dbReference type="NCBI Taxonomy" id="152965"/>
    <lineage>
        <taxon>Eukaryota</taxon>
        <taxon>Fungi</taxon>
        <taxon>Dikarya</taxon>
        <taxon>Basidiomycota</taxon>
        <taxon>Agaricomycotina</taxon>
        <taxon>Agaricomycetes</taxon>
        <taxon>Russulales</taxon>
        <taxon>Russulaceae</taxon>
        <taxon>Russula</taxon>
    </lineage>
</organism>
<feature type="region of interest" description="Disordered" evidence="8">
    <location>
        <begin position="10"/>
        <end position="36"/>
    </location>
</feature>
<feature type="transmembrane region" description="Helical" evidence="9">
    <location>
        <begin position="216"/>
        <end position="233"/>
    </location>
</feature>
<dbReference type="OrthoDB" id="2116389at2759"/>
<feature type="transmembrane region" description="Helical" evidence="9">
    <location>
        <begin position="186"/>
        <end position="204"/>
    </location>
</feature>
<evidence type="ECO:0000256" key="6">
    <source>
        <dbReference type="ARBA" id="ARBA00023136"/>
    </source>
</evidence>
<reference evidence="10" key="2">
    <citation type="journal article" date="2020" name="Nat. Commun.">
        <title>Large-scale genome sequencing of mycorrhizal fungi provides insights into the early evolution of symbiotic traits.</title>
        <authorList>
            <person name="Miyauchi S."/>
            <person name="Kiss E."/>
            <person name="Kuo A."/>
            <person name="Drula E."/>
            <person name="Kohler A."/>
            <person name="Sanchez-Garcia M."/>
            <person name="Morin E."/>
            <person name="Andreopoulos B."/>
            <person name="Barry K.W."/>
            <person name="Bonito G."/>
            <person name="Buee M."/>
            <person name="Carver A."/>
            <person name="Chen C."/>
            <person name="Cichocki N."/>
            <person name="Clum A."/>
            <person name="Culley D."/>
            <person name="Crous P.W."/>
            <person name="Fauchery L."/>
            <person name="Girlanda M."/>
            <person name="Hayes R.D."/>
            <person name="Keri Z."/>
            <person name="LaButti K."/>
            <person name="Lipzen A."/>
            <person name="Lombard V."/>
            <person name="Magnuson J."/>
            <person name="Maillard F."/>
            <person name="Murat C."/>
            <person name="Nolan M."/>
            <person name="Ohm R.A."/>
            <person name="Pangilinan J."/>
            <person name="Pereira M.F."/>
            <person name="Perotto S."/>
            <person name="Peter M."/>
            <person name="Pfister S."/>
            <person name="Riley R."/>
            <person name="Sitrit Y."/>
            <person name="Stielow J.B."/>
            <person name="Szollosi G."/>
            <person name="Zifcakova L."/>
            <person name="Stursova M."/>
            <person name="Spatafora J.W."/>
            <person name="Tedersoo L."/>
            <person name="Vaario L.M."/>
            <person name="Yamada A."/>
            <person name="Yan M."/>
            <person name="Wang P."/>
            <person name="Xu J."/>
            <person name="Bruns T."/>
            <person name="Baldrian P."/>
            <person name="Vilgalys R."/>
            <person name="Dunand C."/>
            <person name="Henrissat B."/>
            <person name="Grigoriev I.V."/>
            <person name="Hibbett D."/>
            <person name="Nagy L.G."/>
            <person name="Martin F.M."/>
        </authorList>
    </citation>
    <scope>NUCLEOTIDE SEQUENCE</scope>
    <source>
        <strain evidence="10">Prilba</strain>
    </source>
</reference>
<evidence type="ECO:0000256" key="2">
    <source>
        <dbReference type="ARBA" id="ARBA00008974"/>
    </source>
</evidence>
<evidence type="ECO:0000256" key="1">
    <source>
        <dbReference type="ARBA" id="ARBA00004141"/>
    </source>
</evidence>
<keyword evidence="3 7" id="KW-0813">Transport</keyword>